<keyword evidence="1" id="KW-0732">Signal</keyword>
<evidence type="ECO:0008006" key="4">
    <source>
        <dbReference type="Google" id="ProtNLM"/>
    </source>
</evidence>
<comment type="caution">
    <text evidence="2">The sequence shown here is derived from an EMBL/GenBank/DDBJ whole genome shotgun (WGS) entry which is preliminary data.</text>
</comment>
<reference evidence="3" key="1">
    <citation type="journal article" date="2019" name="Int. J. Syst. Evol. Microbiol.">
        <title>The Global Catalogue of Microorganisms (GCM) 10K type strain sequencing project: providing services to taxonomists for standard genome sequencing and annotation.</title>
        <authorList>
            <consortium name="The Broad Institute Genomics Platform"/>
            <consortium name="The Broad Institute Genome Sequencing Center for Infectious Disease"/>
            <person name="Wu L."/>
            <person name="Ma J."/>
        </authorList>
    </citation>
    <scope>NUCLEOTIDE SEQUENCE [LARGE SCALE GENOMIC DNA]</scope>
    <source>
        <strain evidence="3">NBRC 102407</strain>
    </source>
</reference>
<dbReference type="RefSeq" id="WP_284187752.1">
    <property type="nucleotide sequence ID" value="NZ_BSPX01000024.1"/>
</dbReference>
<evidence type="ECO:0000313" key="3">
    <source>
        <dbReference type="Proteomes" id="UP001157167"/>
    </source>
</evidence>
<name>A0ABQ6FAW3_9RHOO</name>
<organism evidence="2 3">
    <name type="scientific">Zoogloea oryzae</name>
    <dbReference type="NCBI Taxonomy" id="310767"/>
    <lineage>
        <taxon>Bacteria</taxon>
        <taxon>Pseudomonadati</taxon>
        <taxon>Pseudomonadota</taxon>
        <taxon>Betaproteobacteria</taxon>
        <taxon>Rhodocyclales</taxon>
        <taxon>Zoogloeaceae</taxon>
        <taxon>Zoogloea</taxon>
    </lineage>
</organism>
<sequence>MRRKLACSAVGSLLSLGAIAAPVIYNNDVVSGRAAFDSTITGVGGTVQTLALSGLTSNASSWTLPGLTIRATDNTDRFVYGDYNGYRAAGRSYAVGGATIAIAPAVPASGSGLTFTFATPVNAFGLEIADWATCCTSVLHPDTGAPVGSNLFISFDGGATRIVANAINADSNPGNKDYDGDGATDYAFTNFVAAIDDSRTFSTVTFYGDGLGEALYAGGTLRWAAVSTGSVSSPASAPAPSAIDEPAVVGLAGMAIGGALLNRRRRLRWQHGRPETR</sequence>
<proteinExistence type="predicted"/>
<protein>
    <recommendedName>
        <fullName evidence="4">PEP-CTERM sorting domain-containing protein</fullName>
    </recommendedName>
</protein>
<evidence type="ECO:0000313" key="2">
    <source>
        <dbReference type="EMBL" id="GLT22439.1"/>
    </source>
</evidence>
<accession>A0ABQ6FAW3</accession>
<evidence type="ECO:0000256" key="1">
    <source>
        <dbReference type="SAM" id="SignalP"/>
    </source>
</evidence>
<dbReference type="Proteomes" id="UP001157167">
    <property type="component" value="Unassembled WGS sequence"/>
</dbReference>
<feature type="chain" id="PRO_5046417664" description="PEP-CTERM sorting domain-containing protein" evidence="1">
    <location>
        <begin position="21"/>
        <end position="277"/>
    </location>
</feature>
<gene>
    <name evidence="2" type="ORF">GCM10007933_18980</name>
</gene>
<feature type="signal peptide" evidence="1">
    <location>
        <begin position="1"/>
        <end position="20"/>
    </location>
</feature>
<keyword evidence="3" id="KW-1185">Reference proteome</keyword>
<dbReference type="EMBL" id="BSPX01000024">
    <property type="protein sequence ID" value="GLT22439.1"/>
    <property type="molecule type" value="Genomic_DNA"/>
</dbReference>